<dbReference type="InterPro" id="IPR035965">
    <property type="entry name" value="PAS-like_dom_sf"/>
</dbReference>
<evidence type="ECO:0000259" key="6">
    <source>
        <dbReference type="PROSITE" id="PS50112"/>
    </source>
</evidence>
<dbReference type="InterPro" id="IPR058031">
    <property type="entry name" value="AAA_lid_NorR"/>
</dbReference>
<dbReference type="GO" id="GO:0043565">
    <property type="term" value="F:sequence-specific DNA binding"/>
    <property type="evidence" value="ECO:0007669"/>
    <property type="project" value="InterPro"/>
</dbReference>
<dbReference type="SMART" id="SM00091">
    <property type="entry name" value="PAS"/>
    <property type="match status" value="1"/>
</dbReference>
<dbReference type="CDD" id="cd00130">
    <property type="entry name" value="PAS"/>
    <property type="match status" value="1"/>
</dbReference>
<evidence type="ECO:0000259" key="5">
    <source>
        <dbReference type="PROSITE" id="PS50045"/>
    </source>
</evidence>
<dbReference type="InterPro" id="IPR009057">
    <property type="entry name" value="Homeodomain-like_sf"/>
</dbReference>
<dbReference type="NCBIfam" id="TIGR00229">
    <property type="entry name" value="sensory_box"/>
    <property type="match status" value="1"/>
</dbReference>
<dbReference type="SUPFAM" id="SSF55785">
    <property type="entry name" value="PYP-like sensor domain (PAS domain)"/>
    <property type="match status" value="1"/>
</dbReference>
<dbReference type="PROSITE" id="PS50045">
    <property type="entry name" value="SIGMA54_INTERACT_4"/>
    <property type="match status" value="1"/>
</dbReference>
<gene>
    <name evidence="7" type="ORF">AB3N04_20050</name>
</gene>
<dbReference type="InterPro" id="IPR003593">
    <property type="entry name" value="AAA+_ATPase"/>
</dbReference>
<dbReference type="PANTHER" id="PTHR32071">
    <property type="entry name" value="TRANSCRIPTIONAL REGULATORY PROTEIN"/>
    <property type="match status" value="1"/>
</dbReference>
<dbReference type="PROSITE" id="PS00688">
    <property type="entry name" value="SIGMA54_INTERACT_3"/>
    <property type="match status" value="1"/>
</dbReference>
<dbReference type="InterPro" id="IPR002078">
    <property type="entry name" value="Sigma_54_int"/>
</dbReference>
<dbReference type="InterPro" id="IPR013767">
    <property type="entry name" value="PAS_fold"/>
</dbReference>
<keyword evidence="1" id="KW-0547">Nucleotide-binding</keyword>
<dbReference type="Gene3D" id="1.10.10.60">
    <property type="entry name" value="Homeodomain-like"/>
    <property type="match status" value="1"/>
</dbReference>
<keyword evidence="4" id="KW-0804">Transcription</keyword>
<dbReference type="InterPro" id="IPR000014">
    <property type="entry name" value="PAS"/>
</dbReference>
<dbReference type="GO" id="GO:0005524">
    <property type="term" value="F:ATP binding"/>
    <property type="evidence" value="ECO:0007669"/>
    <property type="project" value="UniProtKB-KW"/>
</dbReference>
<evidence type="ECO:0000313" key="7">
    <source>
        <dbReference type="EMBL" id="XDI36934.1"/>
    </source>
</evidence>
<dbReference type="PANTHER" id="PTHR32071:SF74">
    <property type="entry name" value="TRANSCRIPTIONAL ACTIVATOR ROCR"/>
    <property type="match status" value="1"/>
</dbReference>
<dbReference type="Gene3D" id="1.10.8.60">
    <property type="match status" value="1"/>
</dbReference>
<dbReference type="FunFam" id="3.40.50.300:FF:000006">
    <property type="entry name" value="DNA-binding transcriptional regulator NtrC"/>
    <property type="match status" value="1"/>
</dbReference>
<dbReference type="Pfam" id="PF02954">
    <property type="entry name" value="HTH_8"/>
    <property type="match status" value="1"/>
</dbReference>
<feature type="domain" description="PAS" evidence="6">
    <location>
        <begin position="8"/>
        <end position="59"/>
    </location>
</feature>
<dbReference type="InterPro" id="IPR002197">
    <property type="entry name" value="HTH_Fis"/>
</dbReference>
<dbReference type="CDD" id="cd00009">
    <property type="entry name" value="AAA"/>
    <property type="match status" value="1"/>
</dbReference>
<name>A0AB39BT60_9BACI</name>
<sequence>MFSETMKRQELFESIIESIDEAIHVVDANGITIFYNKVAAKNDGITIEDALGKHVLDVFPSLNKENSTLLKVIKNGTPIVQQHQSFTNIRGHLIDTVNTTVPIYSGKTLIGAVEVAKDLSTVKQLSQKLIDLQSSVHKQTKPVQSTGATFKWDDIITEDPKMISMINLAKKAANTSSPIMVFGETGTGKELFVHAIHQHSARREKSLIAQNCASLPSTLLESMLFGTKKGSYTGAVDRAGLIELAHRGTLFLDELNTMPLDFQSKLLRVLEDGMIRRLGGAESYHTDVRIIVALNEHPIQCMEKGSLRRDLFYRLNVCFIEIPPLRERRGDIPLLIEHFRKKFNYKFHTLVMKVKDDVIEHLIQYSWPGNVRELEHAIEYAVMMTGGDTITLEHLPAYLKIEKQPITPHSFNQSQKKRLSLRETLDYTERALIKEAIQEAKGNIMQAAKILEIPRQTLQYKLTKFKITFEEGTMHE</sequence>
<organism evidence="7">
    <name type="scientific">Alkalihalophilus sp. As8PL</name>
    <dbReference type="NCBI Taxonomy" id="3237103"/>
    <lineage>
        <taxon>Bacteria</taxon>
        <taxon>Bacillati</taxon>
        <taxon>Bacillota</taxon>
        <taxon>Bacilli</taxon>
        <taxon>Bacillales</taxon>
        <taxon>Bacillaceae</taxon>
        <taxon>Alkalihalophilus</taxon>
    </lineage>
</organism>
<dbReference type="SUPFAM" id="SSF46689">
    <property type="entry name" value="Homeodomain-like"/>
    <property type="match status" value="1"/>
</dbReference>
<dbReference type="SUPFAM" id="SSF52540">
    <property type="entry name" value="P-loop containing nucleoside triphosphate hydrolases"/>
    <property type="match status" value="1"/>
</dbReference>
<dbReference type="GO" id="GO:0006355">
    <property type="term" value="P:regulation of DNA-templated transcription"/>
    <property type="evidence" value="ECO:0007669"/>
    <property type="project" value="InterPro"/>
</dbReference>
<dbReference type="Pfam" id="PF00158">
    <property type="entry name" value="Sigma54_activat"/>
    <property type="match status" value="1"/>
</dbReference>
<evidence type="ECO:0000256" key="3">
    <source>
        <dbReference type="ARBA" id="ARBA00023015"/>
    </source>
</evidence>
<dbReference type="InterPro" id="IPR027417">
    <property type="entry name" value="P-loop_NTPase"/>
</dbReference>
<evidence type="ECO:0000256" key="2">
    <source>
        <dbReference type="ARBA" id="ARBA00022840"/>
    </source>
</evidence>
<proteinExistence type="predicted"/>
<dbReference type="Gene3D" id="3.40.50.300">
    <property type="entry name" value="P-loop containing nucleotide triphosphate hydrolases"/>
    <property type="match status" value="1"/>
</dbReference>
<dbReference type="SMART" id="SM00382">
    <property type="entry name" value="AAA"/>
    <property type="match status" value="1"/>
</dbReference>
<reference evidence="7" key="1">
    <citation type="submission" date="2024-07" db="EMBL/GenBank/DDBJ databases">
        <title>Identification and characteristics of an arsenic-resistant bacterial isolate, which belongs to a novel species.</title>
        <authorList>
            <person name="Juszczyk A."/>
            <person name="Kowalczyk A."/>
            <person name="Was K."/>
            <person name="Kosowicz W."/>
            <person name="Budzyn A."/>
            <person name="Latowski D."/>
        </authorList>
    </citation>
    <scope>NUCLEOTIDE SEQUENCE</scope>
    <source>
        <strain evidence="7">As8PL</strain>
    </source>
</reference>
<keyword evidence="3" id="KW-0805">Transcription regulation</keyword>
<feature type="domain" description="Sigma-54 factor interaction" evidence="5">
    <location>
        <begin position="155"/>
        <end position="383"/>
    </location>
</feature>
<dbReference type="RefSeq" id="WP_368504313.1">
    <property type="nucleotide sequence ID" value="NZ_CP162551.1"/>
</dbReference>
<evidence type="ECO:0000256" key="1">
    <source>
        <dbReference type="ARBA" id="ARBA00022741"/>
    </source>
</evidence>
<dbReference type="PROSITE" id="PS50112">
    <property type="entry name" value="PAS"/>
    <property type="match status" value="1"/>
</dbReference>
<dbReference type="Gene3D" id="3.30.450.20">
    <property type="entry name" value="PAS domain"/>
    <property type="match status" value="1"/>
</dbReference>
<dbReference type="AlphaFoldDB" id="A0AB39BT60"/>
<dbReference type="PROSITE" id="PS00675">
    <property type="entry name" value="SIGMA54_INTERACT_1"/>
    <property type="match status" value="1"/>
</dbReference>
<dbReference type="Pfam" id="PF25601">
    <property type="entry name" value="AAA_lid_14"/>
    <property type="match status" value="1"/>
</dbReference>
<dbReference type="Pfam" id="PF00989">
    <property type="entry name" value="PAS"/>
    <property type="match status" value="1"/>
</dbReference>
<protein>
    <submittedName>
        <fullName evidence="7">Sigma-54 interaction domain-containing protein</fullName>
    </submittedName>
</protein>
<dbReference type="EMBL" id="CP162551">
    <property type="protein sequence ID" value="XDI36934.1"/>
    <property type="molecule type" value="Genomic_DNA"/>
</dbReference>
<dbReference type="InterPro" id="IPR025944">
    <property type="entry name" value="Sigma_54_int_dom_CS"/>
</dbReference>
<dbReference type="InterPro" id="IPR025662">
    <property type="entry name" value="Sigma_54_int_dom_ATP-bd_1"/>
</dbReference>
<accession>A0AB39BT60</accession>
<evidence type="ECO:0000256" key="4">
    <source>
        <dbReference type="ARBA" id="ARBA00023163"/>
    </source>
</evidence>
<dbReference type="PRINTS" id="PR01590">
    <property type="entry name" value="HTHFIS"/>
</dbReference>
<keyword evidence="2" id="KW-0067">ATP-binding</keyword>